<name>A0A1G4JUI2_9SACH</name>
<dbReference type="Proteomes" id="UP000190274">
    <property type="component" value="Chromosome G"/>
</dbReference>
<accession>A0A1G4JUI2</accession>
<protein>
    <submittedName>
        <fullName evidence="3">LADA_0G09780g1_1</fullName>
    </submittedName>
</protein>
<evidence type="ECO:0000256" key="1">
    <source>
        <dbReference type="SAM" id="MobiDB-lite"/>
    </source>
</evidence>
<dbReference type="GO" id="GO:0000785">
    <property type="term" value="C:chromatin"/>
    <property type="evidence" value="ECO:0007669"/>
    <property type="project" value="EnsemblFungi"/>
</dbReference>
<evidence type="ECO:0000313" key="4">
    <source>
        <dbReference type="Proteomes" id="UP000190274"/>
    </source>
</evidence>
<evidence type="ECO:0000259" key="2">
    <source>
        <dbReference type="Pfam" id="PF12550"/>
    </source>
</evidence>
<keyword evidence="4" id="KW-1185">Reference proteome</keyword>
<dbReference type="PANTHER" id="PTHR37784:SF4">
    <property type="entry name" value="TRANSCRIPTION FACTOR-LIKE PROTEIN EUC1"/>
    <property type="match status" value="1"/>
</dbReference>
<feature type="domain" description="Transcription activator GCR1-like" evidence="2">
    <location>
        <begin position="240"/>
        <end position="326"/>
    </location>
</feature>
<dbReference type="InterPro" id="IPR052146">
    <property type="entry name" value="HOT1"/>
</dbReference>
<evidence type="ECO:0000313" key="3">
    <source>
        <dbReference type="EMBL" id="SCU94621.1"/>
    </source>
</evidence>
<dbReference type="InterPro" id="IPR022210">
    <property type="entry name" value="TF_GCR1-like"/>
</dbReference>
<sequence length="430" mass="47863">MEVAAGTGPSCVMLAEPDYITTTDGIANRSLFYNVSGSVQMSSNSNVQRVSAENASLDDGVAPNQQPPPDLSSNAFRTLVLKQLTRIQEQNDALEARIRQLDQDQQDFYVDTCEKLDRGFRRVDKGFEELGSMKEVFKEIVGIMSGERVRFIDHSNENITADEAEGVGESLLLASNFNPAERVQQAAMRSGRRTREPSVKQEVSEPWQSLNYPNFGAPSGSGNPGAGDEDEQLNDRAVNYRLNRLLKTVTDVAREYFEGLPGQPSVAALERRFGPSWRCQASERSFFAKRMQIINRIIDVKDHPEKYNLPGDITRRKAVRVVENLRLGNNSFHGRATRMTLNQLYIYLAKKMDKPEDYHLHLREFARPRRDLLIAQRNALVNTMPLVRDSQSPQGSLEEGIDGTGGAGGESEHARQEDSDSNSSVGAAGP</sequence>
<dbReference type="STRING" id="1266660.A0A1G4JUI2"/>
<dbReference type="OrthoDB" id="428577at2759"/>
<dbReference type="GO" id="GO:0031503">
    <property type="term" value="P:protein-containing complex localization"/>
    <property type="evidence" value="ECO:0007669"/>
    <property type="project" value="EnsemblFungi"/>
</dbReference>
<feature type="compositionally biased region" description="Polar residues" evidence="1">
    <location>
        <begin position="421"/>
        <end position="430"/>
    </location>
</feature>
<dbReference type="GO" id="GO:0000981">
    <property type="term" value="F:DNA-binding transcription factor activity, RNA polymerase II-specific"/>
    <property type="evidence" value="ECO:0007669"/>
    <property type="project" value="TreeGrafter"/>
</dbReference>
<dbReference type="GO" id="GO:0000978">
    <property type="term" value="F:RNA polymerase II cis-regulatory region sequence-specific DNA binding"/>
    <property type="evidence" value="ECO:0007669"/>
    <property type="project" value="TreeGrafter"/>
</dbReference>
<feature type="region of interest" description="Disordered" evidence="1">
    <location>
        <begin position="210"/>
        <end position="231"/>
    </location>
</feature>
<dbReference type="AlphaFoldDB" id="A0A1G4JUI2"/>
<feature type="region of interest" description="Disordered" evidence="1">
    <location>
        <begin position="385"/>
        <end position="430"/>
    </location>
</feature>
<dbReference type="GO" id="GO:0060963">
    <property type="term" value="P:positive regulation of ribosomal protein gene transcription by RNA polymerase II"/>
    <property type="evidence" value="ECO:0007669"/>
    <property type="project" value="TreeGrafter"/>
</dbReference>
<dbReference type="PANTHER" id="PTHR37784">
    <property type="entry name" value="PROTEIN MSN1"/>
    <property type="match status" value="1"/>
</dbReference>
<organism evidence="3 4">
    <name type="scientific">Lachancea dasiensis</name>
    <dbReference type="NCBI Taxonomy" id="1072105"/>
    <lineage>
        <taxon>Eukaryota</taxon>
        <taxon>Fungi</taxon>
        <taxon>Dikarya</taxon>
        <taxon>Ascomycota</taxon>
        <taxon>Saccharomycotina</taxon>
        <taxon>Saccharomycetes</taxon>
        <taxon>Saccharomycetales</taxon>
        <taxon>Saccharomycetaceae</taxon>
        <taxon>Lachancea</taxon>
    </lineage>
</organism>
<gene>
    <name evidence="3" type="ORF">LADA_0G09780G</name>
</gene>
<dbReference type="EMBL" id="LT598457">
    <property type="protein sequence ID" value="SCU94621.1"/>
    <property type="molecule type" value="Genomic_DNA"/>
</dbReference>
<dbReference type="Pfam" id="PF12550">
    <property type="entry name" value="GCR1_C"/>
    <property type="match status" value="1"/>
</dbReference>
<proteinExistence type="predicted"/>
<reference evidence="4" key="1">
    <citation type="submission" date="2016-03" db="EMBL/GenBank/DDBJ databases">
        <authorList>
            <person name="Devillers H."/>
        </authorList>
    </citation>
    <scope>NUCLEOTIDE SEQUENCE [LARGE SCALE GENOMIC DNA]</scope>
</reference>